<name>A0A2V3PLY0_9BACT</name>
<evidence type="ECO:0000256" key="4">
    <source>
        <dbReference type="ARBA" id="ARBA00022759"/>
    </source>
</evidence>
<keyword evidence="7" id="KW-0346">Stress response</keyword>
<dbReference type="Gene3D" id="3.30.920.30">
    <property type="entry name" value="Hypothetical protein"/>
    <property type="match status" value="1"/>
</dbReference>
<keyword evidence="3" id="KW-0540">Nuclease</keyword>
<proteinExistence type="inferred from homology"/>
<dbReference type="GO" id="GO:0004519">
    <property type="term" value="F:endonuclease activity"/>
    <property type="evidence" value="ECO:0007669"/>
    <property type="project" value="UniProtKB-KW"/>
</dbReference>
<comment type="similarity">
    <text evidence="1">Belongs to the HicA mRNA interferase family.</text>
</comment>
<dbReference type="Proteomes" id="UP000247973">
    <property type="component" value="Unassembled WGS sequence"/>
</dbReference>
<dbReference type="EMBL" id="QICL01000030">
    <property type="protein sequence ID" value="PXV60168.1"/>
    <property type="molecule type" value="Genomic_DNA"/>
</dbReference>
<evidence type="ECO:0000256" key="7">
    <source>
        <dbReference type="ARBA" id="ARBA00023016"/>
    </source>
</evidence>
<dbReference type="AlphaFoldDB" id="A0A2V3PLY0"/>
<dbReference type="InterPro" id="IPR038570">
    <property type="entry name" value="HicA_sf"/>
</dbReference>
<keyword evidence="6" id="KW-0694">RNA-binding</keyword>
<dbReference type="SUPFAM" id="SSF54786">
    <property type="entry name" value="YcfA/nrd intein domain"/>
    <property type="match status" value="1"/>
</dbReference>
<dbReference type="GO" id="GO:0016787">
    <property type="term" value="F:hydrolase activity"/>
    <property type="evidence" value="ECO:0007669"/>
    <property type="project" value="UniProtKB-KW"/>
</dbReference>
<dbReference type="InterPro" id="IPR012933">
    <property type="entry name" value="HicA_mRNA_interferase"/>
</dbReference>
<gene>
    <name evidence="8" type="ORF">CLV62_13016</name>
</gene>
<comment type="caution">
    <text evidence="8">The sequence shown here is derived from an EMBL/GenBank/DDBJ whole genome shotgun (WGS) entry which is preliminary data.</text>
</comment>
<dbReference type="OrthoDB" id="9798547at2"/>
<evidence type="ECO:0000313" key="9">
    <source>
        <dbReference type="Proteomes" id="UP000247973"/>
    </source>
</evidence>
<keyword evidence="4" id="KW-0255">Endonuclease</keyword>
<evidence type="ECO:0000256" key="1">
    <source>
        <dbReference type="ARBA" id="ARBA00006620"/>
    </source>
</evidence>
<evidence type="ECO:0000256" key="6">
    <source>
        <dbReference type="ARBA" id="ARBA00022884"/>
    </source>
</evidence>
<evidence type="ECO:0000256" key="2">
    <source>
        <dbReference type="ARBA" id="ARBA00022649"/>
    </source>
</evidence>
<dbReference type="RefSeq" id="WP_110312102.1">
    <property type="nucleotide sequence ID" value="NZ_QICL01000030.1"/>
</dbReference>
<dbReference type="Pfam" id="PF07927">
    <property type="entry name" value="HicA_toxin"/>
    <property type="match status" value="1"/>
</dbReference>
<evidence type="ECO:0000256" key="5">
    <source>
        <dbReference type="ARBA" id="ARBA00022801"/>
    </source>
</evidence>
<evidence type="ECO:0000256" key="3">
    <source>
        <dbReference type="ARBA" id="ARBA00022722"/>
    </source>
</evidence>
<dbReference type="GO" id="GO:0003729">
    <property type="term" value="F:mRNA binding"/>
    <property type="evidence" value="ECO:0007669"/>
    <property type="project" value="InterPro"/>
</dbReference>
<accession>A0A2V3PLY0</accession>
<keyword evidence="2" id="KW-1277">Toxin-antitoxin system</keyword>
<reference evidence="8 9" key="1">
    <citation type="submission" date="2018-03" db="EMBL/GenBank/DDBJ databases">
        <title>Genomic Encyclopedia of Archaeal and Bacterial Type Strains, Phase II (KMG-II): from individual species to whole genera.</title>
        <authorList>
            <person name="Goeker M."/>
        </authorList>
    </citation>
    <scope>NUCLEOTIDE SEQUENCE [LARGE SCALE GENOMIC DNA]</scope>
    <source>
        <strain evidence="8 9">DSM 100214</strain>
    </source>
</reference>
<keyword evidence="5" id="KW-0378">Hydrolase</keyword>
<organism evidence="8 9">
    <name type="scientific">Dysgonomonas alginatilytica</name>
    <dbReference type="NCBI Taxonomy" id="1605892"/>
    <lineage>
        <taxon>Bacteria</taxon>
        <taxon>Pseudomonadati</taxon>
        <taxon>Bacteroidota</taxon>
        <taxon>Bacteroidia</taxon>
        <taxon>Bacteroidales</taxon>
        <taxon>Dysgonomonadaceae</taxon>
        <taxon>Dysgonomonas</taxon>
    </lineage>
</organism>
<keyword evidence="9" id="KW-1185">Reference proteome</keyword>
<protein>
    <submittedName>
        <fullName evidence="8">Putative RNA binding protein YcfA (HicA-like mRNA interferase family)</fullName>
    </submittedName>
</protein>
<evidence type="ECO:0000313" key="8">
    <source>
        <dbReference type="EMBL" id="PXV60168.1"/>
    </source>
</evidence>
<sequence length="60" mass="6920">MKYSELEKKLSKAGCYFVRQGKKHPIWYSPITEKEFQTSNHKSEEVKKGTLSSIIKDSGI</sequence>